<dbReference type="Proteomes" id="UP000076603">
    <property type="component" value="Unassembled WGS sequence"/>
</dbReference>
<keyword evidence="5" id="KW-0804">Transcription</keyword>
<accession>A0A162S2Z3</accession>
<dbReference type="PANTHER" id="PTHR32071">
    <property type="entry name" value="TRANSCRIPTIONAL REGULATORY PROTEIN"/>
    <property type="match status" value="1"/>
</dbReference>
<organism evidence="7 8">
    <name type="scientific">Clostridium magnum DSM 2767</name>
    <dbReference type="NCBI Taxonomy" id="1121326"/>
    <lineage>
        <taxon>Bacteria</taxon>
        <taxon>Bacillati</taxon>
        <taxon>Bacillota</taxon>
        <taxon>Clostridia</taxon>
        <taxon>Eubacteriales</taxon>
        <taxon>Clostridiaceae</taxon>
        <taxon>Clostridium</taxon>
    </lineage>
</organism>
<dbReference type="PANTHER" id="PTHR32071:SF57">
    <property type="entry name" value="C4-DICARBOXYLATE TRANSPORT TRANSCRIPTIONAL REGULATORY PROTEIN DCTD"/>
    <property type="match status" value="1"/>
</dbReference>
<evidence type="ECO:0000313" key="7">
    <source>
        <dbReference type="EMBL" id="KZL90710.1"/>
    </source>
</evidence>
<dbReference type="OrthoDB" id="9803970at2"/>
<evidence type="ECO:0000313" key="8">
    <source>
        <dbReference type="Proteomes" id="UP000076603"/>
    </source>
</evidence>
<keyword evidence="1" id="KW-0547">Nucleotide-binding</keyword>
<evidence type="ECO:0000256" key="4">
    <source>
        <dbReference type="ARBA" id="ARBA00023125"/>
    </source>
</evidence>
<dbReference type="CDD" id="cd00009">
    <property type="entry name" value="AAA"/>
    <property type="match status" value="1"/>
</dbReference>
<dbReference type="AlphaFoldDB" id="A0A162S2Z3"/>
<dbReference type="Gene3D" id="3.40.50.300">
    <property type="entry name" value="P-loop containing nucleotide triphosphate hydrolases"/>
    <property type="match status" value="1"/>
</dbReference>
<dbReference type="EC" id="1.14.13.49" evidence="7"/>
<dbReference type="PRINTS" id="PR01590">
    <property type="entry name" value="HTHFIS"/>
</dbReference>
<gene>
    <name evidence="7" type="ORF">CLMAG_36120</name>
</gene>
<dbReference type="InterPro" id="IPR058031">
    <property type="entry name" value="AAA_lid_NorR"/>
</dbReference>
<dbReference type="GO" id="GO:0018457">
    <property type="term" value="F:perillyl-alcohol dehydrogenase (NAD+) activity"/>
    <property type="evidence" value="ECO:0007669"/>
    <property type="project" value="UniProtKB-EC"/>
</dbReference>
<dbReference type="InterPro" id="IPR003593">
    <property type="entry name" value="AAA+_ATPase"/>
</dbReference>
<dbReference type="Pfam" id="PF00158">
    <property type="entry name" value="Sigma54_activat"/>
    <property type="match status" value="1"/>
</dbReference>
<comment type="caution">
    <text evidence="7">The sequence shown here is derived from an EMBL/GenBank/DDBJ whole genome shotgun (WGS) entry which is preliminary data.</text>
</comment>
<dbReference type="InterPro" id="IPR025943">
    <property type="entry name" value="Sigma_54_int_dom_ATP-bd_2"/>
</dbReference>
<evidence type="ECO:0000256" key="5">
    <source>
        <dbReference type="ARBA" id="ARBA00023163"/>
    </source>
</evidence>
<dbReference type="InterPro" id="IPR027417">
    <property type="entry name" value="P-loop_NTPase"/>
</dbReference>
<evidence type="ECO:0000259" key="6">
    <source>
        <dbReference type="PROSITE" id="PS50045"/>
    </source>
</evidence>
<dbReference type="InterPro" id="IPR002197">
    <property type="entry name" value="HTH_Fis"/>
</dbReference>
<dbReference type="EMBL" id="LWAE01000004">
    <property type="protein sequence ID" value="KZL90710.1"/>
    <property type="molecule type" value="Genomic_DNA"/>
</dbReference>
<dbReference type="PROSITE" id="PS00676">
    <property type="entry name" value="SIGMA54_INTERACT_2"/>
    <property type="match status" value="1"/>
</dbReference>
<dbReference type="FunFam" id="3.40.50.300:FF:000006">
    <property type="entry name" value="DNA-binding transcriptional regulator NtrC"/>
    <property type="match status" value="1"/>
</dbReference>
<keyword evidence="8" id="KW-1185">Reference proteome</keyword>
<dbReference type="STRING" id="1121326.CLMAG_36120"/>
<proteinExistence type="predicted"/>
<dbReference type="EC" id="1.1.1.144" evidence="7"/>
<dbReference type="Gene3D" id="1.10.10.60">
    <property type="entry name" value="Homeodomain-like"/>
    <property type="match status" value="1"/>
</dbReference>
<protein>
    <submittedName>
        <fullName evidence="7">Limonene hydroxylase</fullName>
        <ecNumber evidence="7">1.1.1.144</ecNumber>
        <ecNumber evidence="7">1.1.1.243</ecNumber>
        <ecNumber evidence="7">1.14.13.48</ecNumber>
        <ecNumber evidence="7">1.14.13.49</ecNumber>
    </submittedName>
</protein>
<dbReference type="Pfam" id="PF02954">
    <property type="entry name" value="HTH_8"/>
    <property type="match status" value="1"/>
</dbReference>
<evidence type="ECO:0000256" key="2">
    <source>
        <dbReference type="ARBA" id="ARBA00022840"/>
    </source>
</evidence>
<dbReference type="GO" id="GO:0006355">
    <property type="term" value="P:regulation of DNA-templated transcription"/>
    <property type="evidence" value="ECO:0007669"/>
    <property type="project" value="InterPro"/>
</dbReference>
<dbReference type="Gene3D" id="1.10.8.60">
    <property type="match status" value="1"/>
</dbReference>
<evidence type="ECO:0000256" key="1">
    <source>
        <dbReference type="ARBA" id="ARBA00022741"/>
    </source>
</evidence>
<keyword evidence="4" id="KW-0238">DNA-binding</keyword>
<dbReference type="InterPro" id="IPR002078">
    <property type="entry name" value="Sigma_54_int"/>
</dbReference>
<dbReference type="SUPFAM" id="SSF46689">
    <property type="entry name" value="Homeodomain-like"/>
    <property type="match status" value="1"/>
</dbReference>
<dbReference type="GO" id="GO:0043565">
    <property type="term" value="F:sequence-specific DNA binding"/>
    <property type="evidence" value="ECO:0007669"/>
    <property type="project" value="InterPro"/>
</dbReference>
<dbReference type="Pfam" id="PF25601">
    <property type="entry name" value="AAA_lid_14"/>
    <property type="match status" value="1"/>
</dbReference>
<dbReference type="EC" id="1.14.13.48" evidence="7"/>
<dbReference type="InterPro" id="IPR025944">
    <property type="entry name" value="Sigma_54_int_dom_CS"/>
</dbReference>
<dbReference type="PATRIC" id="fig|1121326.3.peg.3655"/>
<keyword evidence="7" id="KW-0560">Oxidoreductase</keyword>
<dbReference type="InterPro" id="IPR009057">
    <property type="entry name" value="Homeodomain-like_sf"/>
</dbReference>
<dbReference type="SUPFAM" id="SSF52540">
    <property type="entry name" value="P-loop containing nucleoside triphosphate hydrolases"/>
    <property type="match status" value="1"/>
</dbReference>
<reference evidence="7 8" key="1">
    <citation type="submission" date="2016-04" db="EMBL/GenBank/DDBJ databases">
        <title>Genome sequence of Clostridium magnum DSM 2767.</title>
        <authorList>
            <person name="Poehlein A."/>
            <person name="Uhlig R."/>
            <person name="Fischer R."/>
            <person name="Bahl H."/>
            <person name="Daniel R."/>
        </authorList>
    </citation>
    <scope>NUCLEOTIDE SEQUENCE [LARGE SCALE GENOMIC DNA]</scope>
    <source>
        <strain evidence="7 8">DSM 2767</strain>
    </source>
</reference>
<dbReference type="PROSITE" id="PS00675">
    <property type="entry name" value="SIGMA54_INTERACT_1"/>
    <property type="match status" value="1"/>
</dbReference>
<sequence>MKNPEEKMYRKLAEKISSGRAIYTFEKIIGKNEGFVNIIEYAKKISDSTSTVLITGESGTGKEVFAQAIHNWSSRRNEAFIAVNCGAIPSNLIEAELLGYEEGAFTGAKKGGNAGKFEMADGGTIFLDEIGEMSLETQVRLLRVIEEGVISRVGGSKQIPVNVRIIAATNKDLKEEVKDGNFRKDLFYRLNVLPICLPPLRDRKEDIPILVDYYMTRISKKLNKKKFQIDKIVMNNFLEYEWPGNIRELENVIELIVNTERIPEDIFNTYKTPQTSKNKTFESPVRFESMKLDDVEKNHIIKVLKSFSGNISLSAKAMGIGRNTLYRKMDKYHIECSELEHCAKMEQKIH</sequence>
<dbReference type="GO" id="GO:0018459">
    <property type="term" value="F:carveol dehydrogenase activity"/>
    <property type="evidence" value="ECO:0007669"/>
    <property type="project" value="UniProtKB-EC"/>
</dbReference>
<dbReference type="EC" id="1.1.1.243" evidence="7"/>
<dbReference type="GO" id="GO:0005524">
    <property type="term" value="F:ATP binding"/>
    <property type="evidence" value="ECO:0007669"/>
    <property type="project" value="UniProtKB-KW"/>
</dbReference>
<keyword evidence="3" id="KW-0805">Transcription regulation</keyword>
<name>A0A162S2Z3_9CLOT</name>
<keyword evidence="2" id="KW-0067">ATP-binding</keyword>
<dbReference type="SMART" id="SM00382">
    <property type="entry name" value="AAA"/>
    <property type="match status" value="1"/>
</dbReference>
<feature type="domain" description="Sigma-54 factor interaction" evidence="6">
    <location>
        <begin position="28"/>
        <end position="258"/>
    </location>
</feature>
<evidence type="ECO:0000256" key="3">
    <source>
        <dbReference type="ARBA" id="ARBA00023015"/>
    </source>
</evidence>
<dbReference type="PROSITE" id="PS50045">
    <property type="entry name" value="SIGMA54_INTERACT_4"/>
    <property type="match status" value="1"/>
</dbReference>
<dbReference type="PROSITE" id="PS00688">
    <property type="entry name" value="SIGMA54_INTERACT_3"/>
    <property type="match status" value="1"/>
</dbReference>
<dbReference type="InterPro" id="IPR025662">
    <property type="entry name" value="Sigma_54_int_dom_ATP-bd_1"/>
</dbReference>